<reference evidence="3 4" key="1">
    <citation type="submission" date="2017-04" db="EMBL/GenBank/DDBJ databases">
        <title>Complete genome sequence of Flavobacterium kingsejong AJ004.</title>
        <authorList>
            <person name="Lee P.C."/>
        </authorList>
    </citation>
    <scope>NUCLEOTIDE SEQUENCE [LARGE SCALE GENOMIC DNA]</scope>
    <source>
        <strain evidence="3 4">AJ004</strain>
    </source>
</reference>
<feature type="transmembrane region" description="Helical" evidence="1">
    <location>
        <begin position="102"/>
        <end position="122"/>
    </location>
</feature>
<keyword evidence="1" id="KW-1133">Transmembrane helix</keyword>
<dbReference type="Proteomes" id="UP000244677">
    <property type="component" value="Chromosome"/>
</dbReference>
<dbReference type="AlphaFoldDB" id="A0A2S1LTJ9"/>
<feature type="transmembrane region" description="Helical" evidence="1">
    <location>
        <begin position="73"/>
        <end position="96"/>
    </location>
</feature>
<evidence type="ECO:0000259" key="2">
    <source>
        <dbReference type="Pfam" id="PF06580"/>
    </source>
</evidence>
<keyword evidence="4" id="KW-1185">Reference proteome</keyword>
<dbReference type="KEGG" id="fki:FK004_18065"/>
<evidence type="ECO:0000313" key="4">
    <source>
        <dbReference type="Proteomes" id="UP000244677"/>
    </source>
</evidence>
<dbReference type="PANTHER" id="PTHR34220:SF7">
    <property type="entry name" value="SENSOR HISTIDINE KINASE YPDA"/>
    <property type="match status" value="1"/>
</dbReference>
<evidence type="ECO:0000256" key="1">
    <source>
        <dbReference type="SAM" id="Phobius"/>
    </source>
</evidence>
<proteinExistence type="predicted"/>
<gene>
    <name evidence="3" type="ORF">FK004_18065</name>
</gene>
<keyword evidence="1" id="KW-0472">Membrane</keyword>
<name>A0A2S1LTJ9_9FLAO</name>
<feature type="transmembrane region" description="Helical" evidence="1">
    <location>
        <begin position="12"/>
        <end position="30"/>
    </location>
</feature>
<evidence type="ECO:0000313" key="3">
    <source>
        <dbReference type="EMBL" id="AWG27002.1"/>
    </source>
</evidence>
<dbReference type="PANTHER" id="PTHR34220">
    <property type="entry name" value="SENSOR HISTIDINE KINASE YPDA"/>
    <property type="match status" value="1"/>
</dbReference>
<dbReference type="Pfam" id="PF06580">
    <property type="entry name" value="His_kinase"/>
    <property type="match status" value="1"/>
</dbReference>
<sequence length="276" mass="32656">MRLSYENIWIRNCIIYVFLFSIIYIANYTTEDKDPLYMFVELIVVFTFVYGLVLVNNLFLIRPFLLYQKKYNLFFIGFALLWSFFLVVAKITHYIMEETISIFNDIMGIIMISLIGSGIYFIHQWILQNIFKTQIKLLNTEAELSLLKQQMNPHFLLNAMNNLYGDALMAPETLPDKILKLSELLRYQIEATKKDFISLSEEMHFIEQYLGYHTYRSHNLSVKEEHNGSGNDLKVPPFIFYAFGRKCREIYTGNRPAGYPDILDFPKKSHDILYYE</sequence>
<dbReference type="InterPro" id="IPR010559">
    <property type="entry name" value="Sig_transdc_His_kin_internal"/>
</dbReference>
<feature type="domain" description="Signal transduction histidine kinase internal region" evidence="2">
    <location>
        <begin position="142"/>
        <end position="217"/>
    </location>
</feature>
<organism evidence="3 4">
    <name type="scientific">Flavobacterium kingsejongi</name>
    <dbReference type="NCBI Taxonomy" id="1678728"/>
    <lineage>
        <taxon>Bacteria</taxon>
        <taxon>Pseudomonadati</taxon>
        <taxon>Bacteroidota</taxon>
        <taxon>Flavobacteriia</taxon>
        <taxon>Flavobacteriales</taxon>
        <taxon>Flavobacteriaceae</taxon>
        <taxon>Flavobacterium</taxon>
    </lineage>
</organism>
<keyword evidence="1" id="KW-0812">Transmembrane</keyword>
<dbReference type="InterPro" id="IPR050640">
    <property type="entry name" value="Bact_2-comp_sensor_kinase"/>
</dbReference>
<accession>A0A2S1LTJ9</accession>
<protein>
    <recommendedName>
        <fullName evidence="2">Signal transduction histidine kinase internal region domain-containing protein</fullName>
    </recommendedName>
</protein>
<dbReference type="EMBL" id="CP020919">
    <property type="protein sequence ID" value="AWG27002.1"/>
    <property type="molecule type" value="Genomic_DNA"/>
</dbReference>
<dbReference type="GO" id="GO:0016020">
    <property type="term" value="C:membrane"/>
    <property type="evidence" value="ECO:0007669"/>
    <property type="project" value="InterPro"/>
</dbReference>
<dbReference type="GO" id="GO:0000155">
    <property type="term" value="F:phosphorelay sensor kinase activity"/>
    <property type="evidence" value="ECO:0007669"/>
    <property type="project" value="InterPro"/>
</dbReference>
<dbReference type="OrthoDB" id="9792992at2"/>
<feature type="transmembrane region" description="Helical" evidence="1">
    <location>
        <begin position="36"/>
        <end position="61"/>
    </location>
</feature>
<dbReference type="RefSeq" id="WP_108738495.1">
    <property type="nucleotide sequence ID" value="NZ_CP020919.1"/>
</dbReference>